<keyword evidence="3" id="KW-0328">Glycosyltransferase</keyword>
<sequence length="563" mass="63152">MSVGFVMLAHEALHRAAQVARVISDAGCPVVIHVDRRVPVRRYEAFVQSVGDRDNVAFASRQVCDWGTWSLVSASRNATEQLLATAPNIGHVALISGACLPIKQIDQLTDFLARHPKTDFIESVTIGDVPWTKGGLSEERFTLSFPFAWKRHQRLFDAWVELQRLVGRKRRIPPGIEPHMGSQWWCLTRATLERILSDPDRPVLDRYFRRVWIPDESYFQSLVRYYGTTVESRSLTLSKFDFQGKPHVFYDDHLLLLRQSPAYFARKIWPGANRLYRAFLEMGRPDLPPRETAGQIDRTFAQAVTRRTRGRPGLVMASRFPGEGYENGLTAAPYAVFHGFDDIFKDFAAWIGQTTGSRVHGHLFGKGRVEFFGGQTGFAGALCDKAAVRDHDPEAFLRNLVWNTRGEHQSFLFSPRDAQGIGSFLARDRNATISVVSGAWALPLLRSGLPIPEVRGAAARLQKIEAAFLARLHERRSRARTRVWSLAEFLERPMDPMQEIVDSLSGAEHHMLTGLPALQPVEGLADFLQALRNAGMNPHLAGETGSRLQVAQVPVTSDRLEAG</sequence>
<evidence type="ECO:0000256" key="11">
    <source>
        <dbReference type="ARBA" id="ARBA00023136"/>
    </source>
</evidence>
<evidence type="ECO:0000256" key="5">
    <source>
        <dbReference type="ARBA" id="ARBA00022692"/>
    </source>
</evidence>
<keyword evidence="4" id="KW-0808">Transferase</keyword>
<evidence type="ECO:0000256" key="14">
    <source>
        <dbReference type="ARBA" id="ARBA00042865"/>
    </source>
</evidence>
<keyword evidence="10" id="KW-0333">Golgi apparatus</keyword>
<keyword evidence="9" id="KW-1133">Transmembrane helix</keyword>
<dbReference type="PANTHER" id="PTHR46025:SF3">
    <property type="entry name" value="XYLOSYLTRANSFERASE OXT"/>
    <property type="match status" value="1"/>
</dbReference>
<evidence type="ECO:0000256" key="10">
    <source>
        <dbReference type="ARBA" id="ARBA00023034"/>
    </source>
</evidence>
<reference evidence="16 17" key="1">
    <citation type="submission" date="2018-05" db="EMBL/GenBank/DDBJ databases">
        <title>Genomic Encyclopedia of Type Strains, Phase IV (KMG-IV): sequencing the most valuable type-strain genomes for metagenomic binning, comparative biology and taxonomic classification.</title>
        <authorList>
            <person name="Goeker M."/>
        </authorList>
    </citation>
    <scope>NUCLEOTIDE SEQUENCE [LARGE SCALE GENOMIC DNA]</scope>
    <source>
        <strain evidence="16 17">DSM 103371</strain>
    </source>
</reference>
<dbReference type="GO" id="GO:0046872">
    <property type="term" value="F:metal ion binding"/>
    <property type="evidence" value="ECO:0007669"/>
    <property type="project" value="UniProtKB-KW"/>
</dbReference>
<dbReference type="GO" id="GO:0030158">
    <property type="term" value="F:protein xylosyltransferase activity"/>
    <property type="evidence" value="ECO:0007669"/>
    <property type="project" value="InterPro"/>
</dbReference>
<evidence type="ECO:0000256" key="1">
    <source>
        <dbReference type="ARBA" id="ARBA00004323"/>
    </source>
</evidence>
<keyword evidence="11" id="KW-0472">Membrane</keyword>
<dbReference type="RefSeq" id="WP_109759146.1">
    <property type="nucleotide sequence ID" value="NZ_CP034588.1"/>
</dbReference>
<feature type="domain" description="DUF5927" evidence="15">
    <location>
        <begin position="266"/>
        <end position="546"/>
    </location>
</feature>
<dbReference type="InterPro" id="IPR043538">
    <property type="entry name" value="XYLT"/>
</dbReference>
<keyword evidence="17" id="KW-1185">Reference proteome</keyword>
<evidence type="ECO:0000256" key="9">
    <source>
        <dbReference type="ARBA" id="ARBA00022989"/>
    </source>
</evidence>
<dbReference type="Pfam" id="PF02485">
    <property type="entry name" value="Branch"/>
    <property type="match status" value="1"/>
</dbReference>
<evidence type="ECO:0000313" key="16">
    <source>
        <dbReference type="EMBL" id="PWK56454.1"/>
    </source>
</evidence>
<keyword evidence="5" id="KW-0812">Transmembrane</keyword>
<evidence type="ECO:0000256" key="2">
    <source>
        <dbReference type="ARBA" id="ARBA00004648"/>
    </source>
</evidence>
<dbReference type="InterPro" id="IPR003406">
    <property type="entry name" value="Glyco_trans_14"/>
</dbReference>
<keyword evidence="7" id="KW-0256">Endoplasmic reticulum</keyword>
<evidence type="ECO:0000313" key="17">
    <source>
        <dbReference type="Proteomes" id="UP000245390"/>
    </source>
</evidence>
<dbReference type="AlphaFoldDB" id="A0A316G6B9"/>
<comment type="subcellular location">
    <subcellularLocation>
        <location evidence="2">Endoplasmic reticulum membrane</location>
        <topology evidence="2">Single-pass type II membrane protein</topology>
    </subcellularLocation>
    <subcellularLocation>
        <location evidence="1">Golgi apparatus membrane</location>
        <topology evidence="1">Single-pass type II membrane protein</topology>
    </subcellularLocation>
</comment>
<keyword evidence="8" id="KW-0735">Signal-anchor</keyword>
<evidence type="ECO:0000256" key="8">
    <source>
        <dbReference type="ARBA" id="ARBA00022968"/>
    </source>
</evidence>
<dbReference type="KEGG" id="salo:EF888_20925"/>
<dbReference type="Proteomes" id="UP000245390">
    <property type="component" value="Unassembled WGS sequence"/>
</dbReference>
<evidence type="ECO:0000256" key="13">
    <source>
        <dbReference type="ARBA" id="ARBA00023180"/>
    </source>
</evidence>
<dbReference type="OrthoDB" id="7943907at2"/>
<dbReference type="InterPro" id="IPR045971">
    <property type="entry name" value="DUF5927"/>
</dbReference>
<comment type="caution">
    <text evidence="16">The sequence shown here is derived from an EMBL/GenBank/DDBJ whole genome shotgun (WGS) entry which is preliminary data.</text>
</comment>
<dbReference type="GO" id="GO:0015012">
    <property type="term" value="P:heparan sulfate proteoglycan biosynthetic process"/>
    <property type="evidence" value="ECO:0007669"/>
    <property type="project" value="TreeGrafter"/>
</dbReference>
<accession>A0A316G6B9</accession>
<evidence type="ECO:0000256" key="6">
    <source>
        <dbReference type="ARBA" id="ARBA00022723"/>
    </source>
</evidence>
<keyword evidence="6" id="KW-0479">Metal-binding</keyword>
<organism evidence="16 17">
    <name type="scientific">Silicimonas algicola</name>
    <dbReference type="NCBI Taxonomy" id="1826607"/>
    <lineage>
        <taxon>Bacteria</taxon>
        <taxon>Pseudomonadati</taxon>
        <taxon>Pseudomonadota</taxon>
        <taxon>Alphaproteobacteria</taxon>
        <taxon>Rhodobacterales</taxon>
        <taxon>Paracoccaceae</taxon>
    </lineage>
</organism>
<keyword evidence="12" id="KW-1015">Disulfide bond</keyword>
<evidence type="ECO:0000256" key="4">
    <source>
        <dbReference type="ARBA" id="ARBA00022679"/>
    </source>
</evidence>
<name>A0A316G6B9_9RHOB</name>
<dbReference type="Pfam" id="PF19349">
    <property type="entry name" value="DUF5927"/>
    <property type="match status" value="1"/>
</dbReference>
<dbReference type="EMBL" id="QGGV01000004">
    <property type="protein sequence ID" value="PWK56454.1"/>
    <property type="molecule type" value="Genomic_DNA"/>
</dbReference>
<dbReference type="PANTHER" id="PTHR46025">
    <property type="entry name" value="XYLOSYLTRANSFERASE OXT"/>
    <property type="match status" value="1"/>
</dbReference>
<evidence type="ECO:0000259" key="15">
    <source>
        <dbReference type="Pfam" id="PF19349"/>
    </source>
</evidence>
<proteinExistence type="predicted"/>
<protein>
    <recommendedName>
        <fullName evidence="14">Peptide O-xylosyltransferase</fullName>
    </recommendedName>
</protein>
<dbReference type="GO" id="GO:0016020">
    <property type="term" value="C:membrane"/>
    <property type="evidence" value="ECO:0007669"/>
    <property type="project" value="InterPro"/>
</dbReference>
<dbReference type="GO" id="GO:0050650">
    <property type="term" value="P:chondroitin sulfate proteoglycan biosynthetic process"/>
    <property type="evidence" value="ECO:0007669"/>
    <property type="project" value="TreeGrafter"/>
</dbReference>
<keyword evidence="13" id="KW-0325">Glycoprotein</keyword>
<evidence type="ECO:0000256" key="12">
    <source>
        <dbReference type="ARBA" id="ARBA00023157"/>
    </source>
</evidence>
<evidence type="ECO:0000256" key="3">
    <source>
        <dbReference type="ARBA" id="ARBA00022676"/>
    </source>
</evidence>
<evidence type="ECO:0000256" key="7">
    <source>
        <dbReference type="ARBA" id="ARBA00022824"/>
    </source>
</evidence>
<gene>
    <name evidence="16" type="ORF">C8D95_104126</name>
</gene>